<organism evidence="6 9">
    <name type="scientific">Photobacterium sanguinicancri</name>
    <dbReference type="NCBI Taxonomy" id="875932"/>
    <lineage>
        <taxon>Bacteria</taxon>
        <taxon>Pseudomonadati</taxon>
        <taxon>Pseudomonadota</taxon>
        <taxon>Gammaproteobacteria</taxon>
        <taxon>Vibrionales</taxon>
        <taxon>Vibrionaceae</taxon>
        <taxon>Photobacterium</taxon>
    </lineage>
</organism>
<dbReference type="SMART" id="SM00830">
    <property type="entry name" value="CM_2"/>
    <property type="match status" value="1"/>
</dbReference>
<dbReference type="InterPro" id="IPR002701">
    <property type="entry name" value="CM_II_prokaryot"/>
</dbReference>
<evidence type="ECO:0000313" key="6">
    <source>
        <dbReference type="EMBL" id="MDO6541428.1"/>
    </source>
</evidence>
<keyword evidence="8" id="KW-1185">Reference proteome</keyword>
<dbReference type="Pfam" id="PF01817">
    <property type="entry name" value="CM_2"/>
    <property type="match status" value="1"/>
</dbReference>
<evidence type="ECO:0000256" key="4">
    <source>
        <dbReference type="ARBA" id="ARBA00023235"/>
    </source>
</evidence>
<dbReference type="InterPro" id="IPR008240">
    <property type="entry name" value="Chorismate_mutase_periplasmic"/>
</dbReference>
<dbReference type="InterPro" id="IPR036263">
    <property type="entry name" value="Chorismate_II_sf"/>
</dbReference>
<reference evidence="7" key="2">
    <citation type="submission" date="2017-07" db="EMBL/GenBank/DDBJ databases">
        <authorList>
            <person name="Gomez-Gil B."/>
            <person name="Enciso-Ibarra K."/>
        </authorList>
    </citation>
    <scope>NUCLEOTIDE SEQUENCE</scope>
    <source>
        <strain evidence="7">CAIM 1827</strain>
    </source>
</reference>
<sequence length="163" mass="18437">MTTYTSPASQDLFTAINLRLSFMKAVALYKATHHQPIEDPLREEIVLNKAKAEAIEKGLNPEQLESFFKAQIAVAKAIQYRHRADWLSLPSSSLPRDLQNDIHPTLITLGSSITEHIADYIRENRALTSSDFDAFNQTITTKHVTDRDKQLLFMALVAIKNND</sequence>
<dbReference type="PROSITE" id="PS51168">
    <property type="entry name" value="CHORISMATE_MUT_2"/>
    <property type="match status" value="1"/>
</dbReference>
<evidence type="ECO:0000259" key="5">
    <source>
        <dbReference type="PROSITE" id="PS51168"/>
    </source>
</evidence>
<evidence type="ECO:0000256" key="1">
    <source>
        <dbReference type="ARBA" id="ARBA00004817"/>
    </source>
</evidence>
<dbReference type="EMBL" id="JAUOPU010000002">
    <property type="protein sequence ID" value="MDO6541428.1"/>
    <property type="molecule type" value="Genomic_DNA"/>
</dbReference>
<keyword evidence="4 6" id="KW-0413">Isomerase</keyword>
<evidence type="ECO:0000313" key="9">
    <source>
        <dbReference type="Proteomes" id="UP001170624"/>
    </source>
</evidence>
<dbReference type="RefSeq" id="WP_083541023.1">
    <property type="nucleotide sequence ID" value="NZ_AP024851.1"/>
</dbReference>
<dbReference type="SUPFAM" id="SSF48600">
    <property type="entry name" value="Chorismate mutase II"/>
    <property type="match status" value="1"/>
</dbReference>
<reference evidence="7 8" key="1">
    <citation type="journal article" date="2016" name="Antonie Van Leeuwenhoek">
        <title>Photobacterium sanguinicancri sp. nov. isolated from marine animals.</title>
        <authorList>
            <person name="Gomez-Gil B."/>
            <person name="Roque A."/>
            <person name="Rotllant G."/>
            <person name="Romalde J.L."/>
            <person name="Doce A."/>
            <person name="Eggermont M."/>
            <person name="Defoirdt T."/>
        </authorList>
    </citation>
    <scope>NUCLEOTIDE SEQUENCE [LARGE SCALE GENOMIC DNA]</scope>
    <source>
        <strain evidence="7 8">CAIM 1827</strain>
    </source>
</reference>
<dbReference type="Gene3D" id="1.20.59.10">
    <property type="entry name" value="Chorismate mutase"/>
    <property type="match status" value="1"/>
</dbReference>
<proteinExistence type="predicted"/>
<dbReference type="Proteomes" id="UP001170624">
    <property type="component" value="Unassembled WGS sequence"/>
</dbReference>
<keyword evidence="3" id="KW-0732">Signal</keyword>
<evidence type="ECO:0000256" key="3">
    <source>
        <dbReference type="ARBA" id="ARBA00022729"/>
    </source>
</evidence>
<dbReference type="EC" id="5.4.99.5" evidence="2"/>
<protein>
    <recommendedName>
        <fullName evidence="2">chorismate mutase</fullName>
        <ecNumber evidence="2">5.4.99.5</ecNumber>
    </recommendedName>
</protein>
<feature type="domain" description="Chorismate mutase" evidence="5">
    <location>
        <begin position="1"/>
        <end position="83"/>
    </location>
</feature>
<accession>A0AAW7Y3A3</accession>
<dbReference type="InterPro" id="IPR051331">
    <property type="entry name" value="Chorismate_mutase-related"/>
</dbReference>
<dbReference type="PANTHER" id="PTHR38041">
    <property type="entry name" value="CHORISMATE MUTASE"/>
    <property type="match status" value="1"/>
</dbReference>
<dbReference type="InterPro" id="IPR036979">
    <property type="entry name" value="CM_dom_sf"/>
</dbReference>
<reference evidence="6" key="3">
    <citation type="submission" date="2023-07" db="EMBL/GenBank/DDBJ databases">
        <title>Genome content predicts the carbon catabolic preferences of heterotrophic bacteria.</title>
        <authorList>
            <person name="Gralka M."/>
        </authorList>
    </citation>
    <scope>NUCLEOTIDE SEQUENCE</scope>
    <source>
        <strain evidence="6">G2M05</strain>
    </source>
</reference>
<dbReference type="PANTHER" id="PTHR38041:SF2">
    <property type="entry name" value="SECRETED CHORISMATE MUTASE"/>
    <property type="match status" value="1"/>
</dbReference>
<evidence type="ECO:0000256" key="2">
    <source>
        <dbReference type="ARBA" id="ARBA00012404"/>
    </source>
</evidence>
<dbReference type="Proteomes" id="UP000215999">
    <property type="component" value="Unassembled WGS sequence"/>
</dbReference>
<comment type="pathway">
    <text evidence="1">Metabolic intermediate biosynthesis; prephenate biosynthesis; prephenate from chorismate: step 1/1.</text>
</comment>
<gene>
    <name evidence="6" type="primary">aroQ</name>
    <name evidence="7" type="ORF">ASV53_22290</name>
    <name evidence="6" type="ORF">Q4568_02725</name>
</gene>
<evidence type="ECO:0000313" key="8">
    <source>
        <dbReference type="Proteomes" id="UP000215999"/>
    </source>
</evidence>
<comment type="caution">
    <text evidence="6">The sequence shown here is derived from an EMBL/GenBank/DDBJ whole genome shotgun (WGS) entry which is preliminary data.</text>
</comment>
<dbReference type="GO" id="GO:0004106">
    <property type="term" value="F:chorismate mutase activity"/>
    <property type="evidence" value="ECO:0007669"/>
    <property type="project" value="UniProtKB-EC"/>
</dbReference>
<name>A0AAW7Y3A3_9GAMM</name>
<dbReference type="EMBL" id="NOIF01000248">
    <property type="protein sequence ID" value="OZS41710.1"/>
    <property type="molecule type" value="Genomic_DNA"/>
</dbReference>
<dbReference type="AlphaFoldDB" id="A0AAW7Y3A3"/>
<evidence type="ECO:0000313" key="7">
    <source>
        <dbReference type="EMBL" id="OZS41710.1"/>
    </source>
</evidence>
<dbReference type="NCBIfam" id="TIGR01806">
    <property type="entry name" value="CM_mono2"/>
    <property type="match status" value="1"/>
</dbReference>
<dbReference type="GO" id="GO:0009697">
    <property type="term" value="P:salicylic acid biosynthetic process"/>
    <property type="evidence" value="ECO:0007669"/>
    <property type="project" value="TreeGrafter"/>
</dbReference>
<dbReference type="GO" id="GO:0046417">
    <property type="term" value="P:chorismate metabolic process"/>
    <property type="evidence" value="ECO:0007669"/>
    <property type="project" value="InterPro"/>
</dbReference>